<dbReference type="InterPro" id="IPR037401">
    <property type="entry name" value="SnoaL-like"/>
</dbReference>
<evidence type="ECO:0000313" key="2">
    <source>
        <dbReference type="EMBL" id="MBP2413254.1"/>
    </source>
</evidence>
<evidence type="ECO:0000259" key="1">
    <source>
        <dbReference type="Pfam" id="PF12680"/>
    </source>
</evidence>
<sequence>MPVQTAEAAQRWARTWAAAWPLRDIDAIAALQSEDGDHWASLFRPYRGRAGLRRYLEESFAEETGPAEAWFAEPVVDGASASVEYWAVICTEAGPLTISGCTVLAFDSAGLVTLARDYSSVQRGRLERPAMAFTR</sequence>
<keyword evidence="3" id="KW-1185">Reference proteome</keyword>
<dbReference type="EMBL" id="JAGIOI010000001">
    <property type="protein sequence ID" value="MBP2413254.1"/>
    <property type="molecule type" value="Genomic_DNA"/>
</dbReference>
<comment type="caution">
    <text evidence="2">The sequence shown here is derived from an EMBL/GenBank/DDBJ whole genome shotgun (WGS) entry which is preliminary data.</text>
</comment>
<dbReference type="Pfam" id="PF12680">
    <property type="entry name" value="SnoaL_2"/>
    <property type="match status" value="1"/>
</dbReference>
<name>A0ABS4YX11_9MICC</name>
<dbReference type="Gene3D" id="3.10.450.50">
    <property type="match status" value="1"/>
</dbReference>
<gene>
    <name evidence="2" type="ORF">JOF48_002053</name>
</gene>
<protein>
    <recommendedName>
        <fullName evidence="1">SnoaL-like domain-containing protein</fullName>
    </recommendedName>
</protein>
<proteinExistence type="predicted"/>
<organism evidence="2 3">
    <name type="scientific">Arthrobacter stackebrandtii</name>
    <dbReference type="NCBI Taxonomy" id="272161"/>
    <lineage>
        <taxon>Bacteria</taxon>
        <taxon>Bacillati</taxon>
        <taxon>Actinomycetota</taxon>
        <taxon>Actinomycetes</taxon>
        <taxon>Micrococcales</taxon>
        <taxon>Micrococcaceae</taxon>
        <taxon>Arthrobacter</taxon>
    </lineage>
</organism>
<accession>A0ABS4YX11</accession>
<dbReference type="SUPFAM" id="SSF54427">
    <property type="entry name" value="NTF2-like"/>
    <property type="match status" value="1"/>
</dbReference>
<feature type="domain" description="SnoaL-like" evidence="1">
    <location>
        <begin position="14"/>
        <end position="113"/>
    </location>
</feature>
<dbReference type="Proteomes" id="UP000711614">
    <property type="component" value="Unassembled WGS sequence"/>
</dbReference>
<dbReference type="InterPro" id="IPR032710">
    <property type="entry name" value="NTF2-like_dom_sf"/>
</dbReference>
<dbReference type="RefSeq" id="WP_209680387.1">
    <property type="nucleotide sequence ID" value="NZ_JAGIOI010000001.1"/>
</dbReference>
<evidence type="ECO:0000313" key="3">
    <source>
        <dbReference type="Proteomes" id="UP000711614"/>
    </source>
</evidence>
<reference evidence="2 3" key="1">
    <citation type="submission" date="2021-03" db="EMBL/GenBank/DDBJ databases">
        <title>Sequencing the genomes of 1000 actinobacteria strains.</title>
        <authorList>
            <person name="Klenk H.-P."/>
        </authorList>
    </citation>
    <scope>NUCLEOTIDE SEQUENCE [LARGE SCALE GENOMIC DNA]</scope>
    <source>
        <strain evidence="2 3">DSM 16005</strain>
    </source>
</reference>